<reference evidence="1 2" key="1">
    <citation type="submission" date="2015-03" db="EMBL/GenBank/DDBJ databases">
        <title>Genome assembly of Sandaracinus amylolyticus DSM 53668.</title>
        <authorList>
            <person name="Sharma G."/>
            <person name="Subramanian S."/>
        </authorList>
    </citation>
    <scope>NUCLEOTIDE SEQUENCE [LARGE SCALE GENOMIC DNA]</scope>
    <source>
        <strain evidence="1 2">DSM 53668</strain>
    </source>
</reference>
<evidence type="ECO:0000313" key="2">
    <source>
        <dbReference type="Proteomes" id="UP000034883"/>
    </source>
</evidence>
<dbReference type="KEGG" id="samy:DB32_004022"/>
<dbReference type="OrthoDB" id="5480176at2"/>
<protein>
    <submittedName>
        <fullName evidence="1">Uncharacterized protein</fullName>
    </submittedName>
</protein>
<name>A0A0F6W422_9BACT</name>
<evidence type="ECO:0000313" key="1">
    <source>
        <dbReference type="EMBL" id="AKF06873.1"/>
    </source>
</evidence>
<dbReference type="RefSeq" id="WP_157069195.1">
    <property type="nucleotide sequence ID" value="NZ_CP011125.1"/>
</dbReference>
<sequence length="874" mass="95261">MRPRRRLLGALLLALVVLAGVRYAISGASSGSPEASLATVLARDGLRVDPDTVLWLAEDDGPWALRPALFLAHAEGELDDVWYAEVRPGRGGAVLDVTSVANLTKSASSAEERLSRAGDHAVFLSRTGDQIDALTVLDLRGEDPEATASFTAVQRVQHAISNLQETGRTAGFGRVRYQRHETGSDADLRADATHVALIEGEHTVMELELATLALREGAERVDVQEHVPGQPGGITWVVDTVRNLSFVGPEPIEWLENRVFAVQDWWDRTRYALLGGEDTQEAVAAELGVTREDVQAQMSEERRALLTAAEAELGWPPPAMQPVITDDPVAGEGEWIPVIDDPFVNQYPGAPPAFVQGFVRPDVERPYVRVYVTMWDPRQVQLRVVPGTREPQSATGEVGQGRIPRDERTVRTLVAAFNGGFQAMHGEFGMMAERRVYLPPKPWAATVAVFDDGTVGMGSWPAPSWRGQYFDENLANRQIPEGMIEMRQNLTTMVEDGVWNPWERWWWGAAPQESEEQTFTYRSGLCLTQEGFLAFFWGSSLGPEALGQAMVSARCARAMHLDMNSGHCGFEFFRPYRQGATGDDAPPPVQRVHAEYEHDGELPQSPGWRVRGRKAVRSMAMRFPRYLARDPRDFFYLTLRPTLPGPALAGATESEGRFSSTGLPHAGWPYAFARTRSAETWIVRIDPRRAVPAPLHRAVGEDAPRLLGGFTGASSGAISLYATRASIGHEIAIGRAGPDDLVLLSGAPLADGAAAAVGVDRDGFLVYAEGGDVRAALTRAGVTDAIALGDDVRLALAGEGGAAAPDGETARDLSAEPALALYAAQRAAAEVIFPDNAPMPYSRWGYLQGQRVRYFPDHPPRFSREAEGEETSPQ</sequence>
<organism evidence="1 2">
    <name type="scientific">Sandaracinus amylolyticus</name>
    <dbReference type="NCBI Taxonomy" id="927083"/>
    <lineage>
        <taxon>Bacteria</taxon>
        <taxon>Pseudomonadati</taxon>
        <taxon>Myxococcota</taxon>
        <taxon>Polyangia</taxon>
        <taxon>Polyangiales</taxon>
        <taxon>Sandaracinaceae</taxon>
        <taxon>Sandaracinus</taxon>
    </lineage>
</organism>
<dbReference type="AlphaFoldDB" id="A0A0F6W422"/>
<gene>
    <name evidence="1" type="ORF">DB32_004022</name>
</gene>
<proteinExistence type="predicted"/>
<dbReference type="STRING" id="927083.DB32_004022"/>
<keyword evidence="2" id="KW-1185">Reference proteome</keyword>
<dbReference type="EMBL" id="CP011125">
    <property type="protein sequence ID" value="AKF06873.1"/>
    <property type="molecule type" value="Genomic_DNA"/>
</dbReference>
<accession>A0A0F6W422</accession>
<dbReference type="Proteomes" id="UP000034883">
    <property type="component" value="Chromosome"/>
</dbReference>